<dbReference type="EMBL" id="CP036426">
    <property type="protein sequence ID" value="QDV38774.1"/>
    <property type="molecule type" value="Genomic_DNA"/>
</dbReference>
<sequence>MATSPNNGSPTSKTDFVNAYLDGNPTGGAKAVNEAWAAAGHEGKISDTLVHRLRSEKGLTGNRPPGREPGSGNGTSARSPASRARPARRRGRPSRYSPAADRPATKAAPPPPPRSAAEDGGLEAEFDRLLFRVMGLGMPDVEEAIRHARRLLVLREGR</sequence>
<feature type="compositionally biased region" description="Polar residues" evidence="1">
    <location>
        <begin position="1"/>
        <end position="15"/>
    </location>
</feature>
<evidence type="ECO:0000256" key="1">
    <source>
        <dbReference type="SAM" id="MobiDB-lite"/>
    </source>
</evidence>
<dbReference type="RefSeq" id="WP_145277542.1">
    <property type="nucleotide sequence ID" value="NZ_CP036426.1"/>
</dbReference>
<dbReference type="KEGG" id="tpla:ElP_67310"/>
<dbReference type="Proteomes" id="UP000317835">
    <property type="component" value="Chromosome"/>
</dbReference>
<evidence type="ECO:0000313" key="3">
    <source>
        <dbReference type="Proteomes" id="UP000317835"/>
    </source>
</evidence>
<feature type="region of interest" description="Disordered" evidence="1">
    <location>
        <begin position="1"/>
        <end position="29"/>
    </location>
</feature>
<feature type="compositionally biased region" description="Low complexity" evidence="1">
    <location>
        <begin position="94"/>
        <end position="107"/>
    </location>
</feature>
<feature type="compositionally biased region" description="Basic and acidic residues" evidence="1">
    <location>
        <begin position="41"/>
        <end position="57"/>
    </location>
</feature>
<feature type="region of interest" description="Disordered" evidence="1">
    <location>
        <begin position="41"/>
        <end position="121"/>
    </location>
</feature>
<accession>A0A518HD41</accession>
<reference evidence="2 3" key="1">
    <citation type="submission" date="2019-02" db="EMBL/GenBank/DDBJ databases">
        <title>Deep-cultivation of Planctomycetes and their phenomic and genomic characterization uncovers novel biology.</title>
        <authorList>
            <person name="Wiegand S."/>
            <person name="Jogler M."/>
            <person name="Boedeker C."/>
            <person name="Pinto D."/>
            <person name="Vollmers J."/>
            <person name="Rivas-Marin E."/>
            <person name="Kohn T."/>
            <person name="Peeters S.H."/>
            <person name="Heuer A."/>
            <person name="Rast P."/>
            <person name="Oberbeckmann S."/>
            <person name="Bunk B."/>
            <person name="Jeske O."/>
            <person name="Meyerdierks A."/>
            <person name="Storesund J.E."/>
            <person name="Kallscheuer N."/>
            <person name="Luecker S."/>
            <person name="Lage O.M."/>
            <person name="Pohl T."/>
            <person name="Merkel B.J."/>
            <person name="Hornburger P."/>
            <person name="Mueller R.-W."/>
            <person name="Bruemmer F."/>
            <person name="Labrenz M."/>
            <person name="Spormann A.M."/>
            <person name="Op den Camp H."/>
            <person name="Overmann J."/>
            <person name="Amann R."/>
            <person name="Jetten M.S.M."/>
            <person name="Mascher T."/>
            <person name="Medema M.H."/>
            <person name="Devos D.P."/>
            <person name="Kaster A.-K."/>
            <person name="Ovreas L."/>
            <person name="Rohde M."/>
            <person name="Galperin M.Y."/>
            <person name="Jogler C."/>
        </authorList>
    </citation>
    <scope>NUCLEOTIDE SEQUENCE [LARGE SCALE GENOMIC DNA]</scope>
    <source>
        <strain evidence="2 3">ElP</strain>
    </source>
</reference>
<dbReference type="AlphaFoldDB" id="A0A518HD41"/>
<gene>
    <name evidence="2" type="ORF">ElP_67310</name>
</gene>
<name>A0A518HD41_9BACT</name>
<evidence type="ECO:0000313" key="2">
    <source>
        <dbReference type="EMBL" id="QDV38774.1"/>
    </source>
</evidence>
<proteinExistence type="predicted"/>
<dbReference type="OrthoDB" id="284479at2"/>
<protein>
    <submittedName>
        <fullName evidence="2">Uncharacterized protein</fullName>
    </submittedName>
</protein>
<organism evidence="2 3">
    <name type="scientific">Tautonia plasticadhaerens</name>
    <dbReference type="NCBI Taxonomy" id="2527974"/>
    <lineage>
        <taxon>Bacteria</taxon>
        <taxon>Pseudomonadati</taxon>
        <taxon>Planctomycetota</taxon>
        <taxon>Planctomycetia</taxon>
        <taxon>Isosphaerales</taxon>
        <taxon>Isosphaeraceae</taxon>
        <taxon>Tautonia</taxon>
    </lineage>
</organism>
<keyword evidence="3" id="KW-1185">Reference proteome</keyword>